<sequence>MAAAVAVSYYKPSPFLGQFLSHFGKPASKQNNSNGGSGGAVKGQPCGCKVSALFWGSRNSNSLEEAAAAAAHQMDYSLQDDSTLTGISGNQMIPRKISISVVSSISEVSSSDWDACNLDATGPQKFNPFLTHAFLSSLELSRSAVKVSSPSVHYHWQWN</sequence>
<name>A0A2P2K5W0_RHIMU</name>
<proteinExistence type="predicted"/>
<dbReference type="PANTHER" id="PTHR47017">
    <property type="entry name" value="ACYL-COA"/>
    <property type="match status" value="1"/>
</dbReference>
<dbReference type="AlphaFoldDB" id="A0A2P2K5W0"/>
<accession>A0A2P2K5W0</accession>
<protein>
    <submittedName>
        <fullName evidence="1">Uncharacterized protein LOC105128430</fullName>
    </submittedName>
</protein>
<evidence type="ECO:0000313" key="1">
    <source>
        <dbReference type="EMBL" id="MBX01108.1"/>
    </source>
</evidence>
<dbReference type="EMBL" id="GGEC01020624">
    <property type="protein sequence ID" value="MBX01108.1"/>
    <property type="molecule type" value="Transcribed_RNA"/>
</dbReference>
<reference evidence="1" key="1">
    <citation type="submission" date="2018-02" db="EMBL/GenBank/DDBJ databases">
        <title>Rhizophora mucronata_Transcriptome.</title>
        <authorList>
            <person name="Meera S.P."/>
            <person name="Sreeshan A."/>
            <person name="Augustine A."/>
        </authorList>
    </citation>
    <scope>NUCLEOTIDE SEQUENCE</scope>
    <source>
        <tissue evidence="1">Leaf</tissue>
    </source>
</reference>
<dbReference type="PANTHER" id="PTHR47017:SF1">
    <property type="entry name" value="ACYL-COA"/>
    <property type="match status" value="1"/>
</dbReference>
<organism evidence="1">
    <name type="scientific">Rhizophora mucronata</name>
    <name type="common">Asiatic mangrove</name>
    <dbReference type="NCBI Taxonomy" id="61149"/>
    <lineage>
        <taxon>Eukaryota</taxon>
        <taxon>Viridiplantae</taxon>
        <taxon>Streptophyta</taxon>
        <taxon>Embryophyta</taxon>
        <taxon>Tracheophyta</taxon>
        <taxon>Spermatophyta</taxon>
        <taxon>Magnoliopsida</taxon>
        <taxon>eudicotyledons</taxon>
        <taxon>Gunneridae</taxon>
        <taxon>Pentapetalae</taxon>
        <taxon>rosids</taxon>
        <taxon>fabids</taxon>
        <taxon>Malpighiales</taxon>
        <taxon>Rhizophoraceae</taxon>
        <taxon>Rhizophora</taxon>
    </lineage>
</organism>